<reference evidence="1" key="1">
    <citation type="journal article" date="2022" name="bioRxiv">
        <title>Population genetic analysis of Ophidiomyces ophidiicola, the causative agent of snake fungal disease, indicates recent introductions to the USA.</title>
        <authorList>
            <person name="Ladner J.T."/>
            <person name="Palmer J.M."/>
            <person name="Ettinger C.L."/>
            <person name="Stajich J.E."/>
            <person name="Farrell T.M."/>
            <person name="Glorioso B.M."/>
            <person name="Lawson B."/>
            <person name="Price S.J."/>
            <person name="Stengle A.G."/>
            <person name="Grear D.A."/>
            <person name="Lorch J.M."/>
        </authorList>
    </citation>
    <scope>NUCLEOTIDE SEQUENCE</scope>
    <source>
        <strain evidence="1">NWHC 24266-5</strain>
    </source>
</reference>
<comment type="caution">
    <text evidence="1">The sequence shown here is derived from an EMBL/GenBank/DDBJ whole genome shotgun (WGS) entry which is preliminary data.</text>
</comment>
<accession>A0ACB8UXD1</accession>
<protein>
    <submittedName>
        <fullName evidence="1">Uncharacterized protein</fullName>
    </submittedName>
</protein>
<organism evidence="1">
    <name type="scientific">Ophidiomyces ophidiicola</name>
    <dbReference type="NCBI Taxonomy" id="1387563"/>
    <lineage>
        <taxon>Eukaryota</taxon>
        <taxon>Fungi</taxon>
        <taxon>Dikarya</taxon>
        <taxon>Ascomycota</taxon>
        <taxon>Pezizomycotina</taxon>
        <taxon>Eurotiomycetes</taxon>
        <taxon>Eurotiomycetidae</taxon>
        <taxon>Onygenales</taxon>
        <taxon>Onygenaceae</taxon>
        <taxon>Ophidiomyces</taxon>
    </lineage>
</organism>
<proteinExistence type="predicted"/>
<gene>
    <name evidence="1" type="ORF">LOY88_003365</name>
</gene>
<name>A0ACB8UXD1_9EURO</name>
<sequence length="497" mass="54882">MDKLHVGVIGAGLAGLRCADVLLQKGLRVTILEARDRIGGRVCQTDIGGVPVDLGPNWIHGTEDNPIVGLSKRSSTVTHSWDGMQAIIGSSGQPVDPITAAKLSEFMWTTVDKALAYSQHHGATIPVDLSLFDYFREELEKTSFTKSEQETCLELSKLWGSYIGSPVDRQSLKFFFLEECLEGTNLFVASTYKNILQSVAQPVLNNADIHLNEPVVSIEAEPHKPDSRHRVIVSVASGKKYDFDEVVATFPLGWLKRNMSAFTPALPKRLSTAIDNISYGQLEKVYVRFPKAFWHINADSTGKIIEGESSETESIPAFTQFLHPSYVNHPPTPFWNQECLSLASLPESCAHPTLLFYLYGPCAAHIVNQLSAVPRVSKEYNTVLEEFLKPYYSRLPGYDTASPSCKPLEFLATDWQLDPWAGNGSYSNFQVGLQEGDKDIETMREGVGNERGLWFAGEHTAPFVALGTTAGAYWSGELVAEKVYGALRGDARQENKS</sequence>
<dbReference type="EMBL" id="JALBCA010000044">
    <property type="protein sequence ID" value="KAI2386810.1"/>
    <property type="molecule type" value="Genomic_DNA"/>
</dbReference>
<evidence type="ECO:0000313" key="1">
    <source>
        <dbReference type="EMBL" id="KAI2386810.1"/>
    </source>
</evidence>